<dbReference type="EMBL" id="KY981272">
    <property type="protein sequence ID" value="ASJ79310.1"/>
    <property type="molecule type" value="Genomic_DNA"/>
</dbReference>
<proteinExistence type="predicted"/>
<gene>
    <name evidence="1" type="ORF">P26059B_0034</name>
</gene>
<evidence type="ECO:0000313" key="2">
    <source>
        <dbReference type="Proteomes" id="UP000261817"/>
    </source>
</evidence>
<organism evidence="1 2">
    <name type="scientific">Curvibacter phage P26059B</name>
    <dbReference type="NCBI Taxonomy" id="1983784"/>
    <lineage>
        <taxon>Viruses</taxon>
        <taxon>Duplodnaviria</taxon>
        <taxon>Heunggongvirae</taxon>
        <taxon>Uroviricota</taxon>
        <taxon>Caudoviricetes</taxon>
        <taxon>Autographivirales</taxon>
        <taxon>Autonotataviridae</taxon>
        <taxon>Kalppathivirus</taxon>
        <taxon>Kalppathivirus P26059B</taxon>
    </lineage>
</organism>
<reference evidence="1 2" key="1">
    <citation type="journal article" date="2018" name="Sci. Rep.">
        <title>Genomic and ecological study of two distinctive freshwater bacteriophages infecting a Comamonadaceae bacterium.</title>
        <authorList>
            <person name="Moon K."/>
            <person name="Kang I."/>
            <person name="Kim S."/>
            <person name="Kim S.J."/>
            <person name="Cho J.C."/>
        </authorList>
    </citation>
    <scope>NUCLEOTIDE SEQUENCE [LARGE SCALE GENOMIC DNA]</scope>
</reference>
<keyword evidence="2" id="KW-1185">Reference proteome</keyword>
<accession>A0A384UXX4</accession>
<dbReference type="Proteomes" id="UP000261817">
    <property type="component" value="Segment"/>
</dbReference>
<name>A0A384UXX4_9CAUD</name>
<sequence>MIGAILAVFTAAALMGHEEPTLVQPFPTLAKCQEAATDKALVAEARKNGVALVCLQLKANV</sequence>
<protein>
    <submittedName>
        <fullName evidence="1">Uncharacterized protein</fullName>
    </submittedName>
</protein>
<evidence type="ECO:0000313" key="1">
    <source>
        <dbReference type="EMBL" id="ASJ79310.1"/>
    </source>
</evidence>